<keyword evidence="6 8" id="KW-0472">Membrane</keyword>
<dbReference type="Pfam" id="PF00023">
    <property type="entry name" value="Ank"/>
    <property type="match status" value="1"/>
</dbReference>
<keyword evidence="5 7" id="KW-0040">ANK repeat</keyword>
<dbReference type="RefSeq" id="XP_025489390.1">
    <property type="nucleotide sequence ID" value="XM_025632539.1"/>
</dbReference>
<feature type="transmembrane region" description="Helical" evidence="8">
    <location>
        <begin position="664"/>
        <end position="685"/>
    </location>
</feature>
<dbReference type="InterPro" id="IPR036770">
    <property type="entry name" value="Ankyrin_rpt-contain_sf"/>
</dbReference>
<organism evidence="9 10">
    <name type="scientific">Aspergillus uvarum CBS 121591</name>
    <dbReference type="NCBI Taxonomy" id="1448315"/>
    <lineage>
        <taxon>Eukaryota</taxon>
        <taxon>Fungi</taxon>
        <taxon>Dikarya</taxon>
        <taxon>Ascomycota</taxon>
        <taxon>Pezizomycotina</taxon>
        <taxon>Eurotiomycetes</taxon>
        <taxon>Eurotiomycetidae</taxon>
        <taxon>Eurotiales</taxon>
        <taxon>Aspergillaceae</taxon>
        <taxon>Aspergillus</taxon>
        <taxon>Aspergillus subgen. Circumdati</taxon>
    </lineage>
</organism>
<dbReference type="Pfam" id="PF01544">
    <property type="entry name" value="CorA"/>
    <property type="match status" value="1"/>
</dbReference>
<dbReference type="OrthoDB" id="194358at2759"/>
<protein>
    <submittedName>
        <fullName evidence="9">Ankyrin</fullName>
    </submittedName>
</protein>
<accession>A0A319C5D2</accession>
<keyword evidence="2 8" id="KW-0812">Transmembrane</keyword>
<dbReference type="STRING" id="1448315.A0A319C5D2"/>
<reference evidence="9 10" key="1">
    <citation type="submission" date="2016-12" db="EMBL/GenBank/DDBJ databases">
        <title>The genomes of Aspergillus section Nigri reveals drivers in fungal speciation.</title>
        <authorList>
            <consortium name="DOE Joint Genome Institute"/>
            <person name="Vesth T.C."/>
            <person name="Nybo J."/>
            <person name="Theobald S."/>
            <person name="Brandl J."/>
            <person name="Frisvad J.C."/>
            <person name="Nielsen K.F."/>
            <person name="Lyhne E.K."/>
            <person name="Kogle M.E."/>
            <person name="Kuo A."/>
            <person name="Riley R."/>
            <person name="Clum A."/>
            <person name="Nolan M."/>
            <person name="Lipzen A."/>
            <person name="Salamov A."/>
            <person name="Henrissat B."/>
            <person name="Wiebenga A."/>
            <person name="De Vries R.P."/>
            <person name="Grigoriev I.V."/>
            <person name="Mortensen U.H."/>
            <person name="Andersen M.R."/>
            <person name="Baker S.E."/>
        </authorList>
    </citation>
    <scope>NUCLEOTIDE SEQUENCE [LARGE SCALE GENOMIC DNA]</scope>
    <source>
        <strain evidence="9 10">CBS 121591</strain>
    </source>
</reference>
<dbReference type="PANTHER" id="PTHR24198">
    <property type="entry name" value="ANKYRIN REPEAT AND PROTEIN KINASE DOMAIN-CONTAINING PROTEIN"/>
    <property type="match status" value="1"/>
</dbReference>
<name>A0A319C5D2_9EURO</name>
<feature type="repeat" description="ANK" evidence="7">
    <location>
        <begin position="287"/>
        <end position="319"/>
    </location>
</feature>
<dbReference type="Pfam" id="PF12796">
    <property type="entry name" value="Ank_2"/>
    <property type="match status" value="2"/>
</dbReference>
<evidence type="ECO:0000256" key="3">
    <source>
        <dbReference type="ARBA" id="ARBA00022737"/>
    </source>
</evidence>
<sequence length="717" mass="80579">MLAVEKDNFHAARKLLELPGIDCNVTNGSGRTAMTLAAREGSLPLVELLHRRKAAVNKADKNGDTPLVWAIRELHFDIVKYLLDNAGATTDQKNTGGQTPLHIAAETGELEMFHTVLMAVHGRSSESDLCLNNEGRTCYSLFIEARKRNSRAGFGSPYYEQYKFSEILSKLSDIDVFDGGRSLLSWAAEYNDIVWLRALLGRGADRNQRDKMPPKGSRPSIRRTPVIWALEKDNLEAATLLATHDISVLSLVQEAKKRQESVPEACRLLQKLLPCLKDESLNRIDDEGKTALHYAAELPGSEITKLLTDHGISIDGLDNDSKTALQLAVENKKLENVTALLRRGAAFPEIPLNIWQELDPTGARRCVRFTRTGLDGLELAFLAGSEARDWNTRPTSSSLLLCDPQSLSVQMENAPIHPTVPGRTLNDIITSTTYVRYQRASGPDTTVNRLSVFFPPAKQSYRKKAQLLRPETLAMEWAVTSSETENKAFYTYISALPQELPATPASFCKQLILNLRQKWEIRAQYVRDHIAELRQSQIRRKGRNQTIINHLAQHSELRGTLREYLSGHVQGLQTMITAQKKFPGSEKQELFEAVHCLDQTIKSQLDDSERAAQEVLQLELAWVSISEAASVKRLSWMTIIFLPLMFSSSLFGMNIDLLKDNPDWTWYLVFSAVSVLITICLWTLLKYIPIETWRKSDLIARNKFSDHNVSLETGKSG</sequence>
<dbReference type="Gene3D" id="1.25.40.20">
    <property type="entry name" value="Ankyrin repeat-containing domain"/>
    <property type="match status" value="3"/>
</dbReference>
<feature type="repeat" description="ANK" evidence="7">
    <location>
        <begin position="96"/>
        <end position="117"/>
    </location>
</feature>
<evidence type="ECO:0000313" key="10">
    <source>
        <dbReference type="Proteomes" id="UP000248340"/>
    </source>
</evidence>
<comment type="subcellular location">
    <subcellularLocation>
        <location evidence="1">Membrane</location>
        <topology evidence="1">Multi-pass membrane protein</topology>
    </subcellularLocation>
</comment>
<dbReference type="GO" id="GO:0046873">
    <property type="term" value="F:metal ion transmembrane transporter activity"/>
    <property type="evidence" value="ECO:0007669"/>
    <property type="project" value="InterPro"/>
</dbReference>
<dbReference type="Gene3D" id="1.20.58.340">
    <property type="entry name" value="Magnesium transport protein CorA, transmembrane region"/>
    <property type="match status" value="1"/>
</dbReference>
<dbReference type="GeneID" id="37135280"/>
<dbReference type="PROSITE" id="PS50297">
    <property type="entry name" value="ANK_REP_REGION"/>
    <property type="match status" value="3"/>
</dbReference>
<evidence type="ECO:0000256" key="4">
    <source>
        <dbReference type="ARBA" id="ARBA00022989"/>
    </source>
</evidence>
<dbReference type="PRINTS" id="PR01415">
    <property type="entry name" value="ANKYRIN"/>
</dbReference>
<dbReference type="InterPro" id="IPR045863">
    <property type="entry name" value="CorA_TM1_TM2"/>
</dbReference>
<evidence type="ECO:0000313" key="9">
    <source>
        <dbReference type="EMBL" id="PYH79190.1"/>
    </source>
</evidence>
<dbReference type="InterPro" id="IPR002523">
    <property type="entry name" value="MgTranspt_CorA/ZnTranspt_ZntB"/>
</dbReference>
<dbReference type="SUPFAM" id="SSF48403">
    <property type="entry name" value="Ankyrin repeat"/>
    <property type="match status" value="2"/>
</dbReference>
<evidence type="ECO:0000256" key="1">
    <source>
        <dbReference type="ARBA" id="ARBA00004141"/>
    </source>
</evidence>
<feature type="repeat" description="ANK" evidence="7">
    <location>
        <begin position="62"/>
        <end position="94"/>
    </location>
</feature>
<dbReference type="GO" id="GO:0016020">
    <property type="term" value="C:membrane"/>
    <property type="evidence" value="ECO:0007669"/>
    <property type="project" value="UniProtKB-SubCell"/>
</dbReference>
<keyword evidence="4 8" id="KW-1133">Transmembrane helix</keyword>
<evidence type="ECO:0000256" key="7">
    <source>
        <dbReference type="PROSITE-ProRule" id="PRU00023"/>
    </source>
</evidence>
<keyword evidence="3" id="KW-0677">Repeat</keyword>
<dbReference type="PROSITE" id="PS50088">
    <property type="entry name" value="ANK_REPEAT"/>
    <property type="match status" value="5"/>
</dbReference>
<evidence type="ECO:0000256" key="6">
    <source>
        <dbReference type="ARBA" id="ARBA00023136"/>
    </source>
</evidence>
<dbReference type="PANTHER" id="PTHR24198:SF165">
    <property type="entry name" value="ANKYRIN REPEAT-CONTAINING PROTEIN-RELATED"/>
    <property type="match status" value="1"/>
</dbReference>
<keyword evidence="10" id="KW-1185">Reference proteome</keyword>
<dbReference type="Proteomes" id="UP000248340">
    <property type="component" value="Unassembled WGS sequence"/>
</dbReference>
<dbReference type="VEuPathDB" id="FungiDB:BO82DRAFT_315483"/>
<feature type="repeat" description="ANK" evidence="7">
    <location>
        <begin position="29"/>
        <end position="61"/>
    </location>
</feature>
<dbReference type="SMART" id="SM00248">
    <property type="entry name" value="ANK"/>
    <property type="match status" value="7"/>
</dbReference>
<gene>
    <name evidence="9" type="ORF">BO82DRAFT_315483</name>
</gene>
<dbReference type="EMBL" id="KZ821721">
    <property type="protein sequence ID" value="PYH79190.1"/>
    <property type="molecule type" value="Genomic_DNA"/>
</dbReference>
<dbReference type="SUPFAM" id="SSF144083">
    <property type="entry name" value="Magnesium transport protein CorA, transmembrane region"/>
    <property type="match status" value="1"/>
</dbReference>
<dbReference type="InterPro" id="IPR002110">
    <property type="entry name" value="Ankyrin_rpt"/>
</dbReference>
<feature type="repeat" description="ANK" evidence="7">
    <location>
        <begin position="179"/>
        <end position="211"/>
    </location>
</feature>
<proteinExistence type="predicted"/>
<dbReference type="AlphaFoldDB" id="A0A319C5D2"/>
<evidence type="ECO:0000256" key="5">
    <source>
        <dbReference type="ARBA" id="ARBA00023043"/>
    </source>
</evidence>
<evidence type="ECO:0000256" key="8">
    <source>
        <dbReference type="SAM" id="Phobius"/>
    </source>
</evidence>
<evidence type="ECO:0000256" key="2">
    <source>
        <dbReference type="ARBA" id="ARBA00022692"/>
    </source>
</evidence>